<evidence type="ECO:0000256" key="1">
    <source>
        <dbReference type="ARBA" id="ARBA00023002"/>
    </source>
</evidence>
<dbReference type="AlphaFoldDB" id="A0A3M7LB44"/>
<dbReference type="InterPro" id="IPR050493">
    <property type="entry name" value="FAD-dep_Monooxygenase_BioMet"/>
</dbReference>
<keyword evidence="1" id="KW-0560">Oxidoreductase</keyword>
<dbReference type="InterPro" id="IPR002938">
    <property type="entry name" value="FAD-bd"/>
</dbReference>
<dbReference type="PRINTS" id="PR00420">
    <property type="entry name" value="RNGMNOXGNASE"/>
</dbReference>
<dbReference type="Gene3D" id="3.50.50.60">
    <property type="entry name" value="FAD/NAD(P)-binding domain"/>
    <property type="match status" value="1"/>
</dbReference>
<proteinExistence type="predicted"/>
<evidence type="ECO:0000313" key="4">
    <source>
        <dbReference type="EMBL" id="RMZ59991.1"/>
    </source>
</evidence>
<organism evidence="4 5">
    <name type="scientific">Chryseobacterium nematophagum</name>
    <dbReference type="NCBI Taxonomy" id="2305228"/>
    <lineage>
        <taxon>Bacteria</taxon>
        <taxon>Pseudomonadati</taxon>
        <taxon>Bacteroidota</taxon>
        <taxon>Flavobacteriia</taxon>
        <taxon>Flavobacteriales</taxon>
        <taxon>Weeksellaceae</taxon>
        <taxon>Chryseobacterium group</taxon>
        <taxon>Chryseobacterium</taxon>
    </lineage>
</organism>
<comment type="caution">
    <text evidence="4">The sequence shown here is derived from an EMBL/GenBank/DDBJ whole genome shotgun (WGS) entry which is preliminary data.</text>
</comment>
<dbReference type="EMBL" id="QWIV01000013">
    <property type="protein sequence ID" value="RMZ59991.1"/>
    <property type="molecule type" value="Genomic_DNA"/>
</dbReference>
<dbReference type="Pfam" id="PF01494">
    <property type="entry name" value="FAD_binding_3"/>
    <property type="match status" value="1"/>
</dbReference>
<gene>
    <name evidence="4" type="ORF">D1632_10360</name>
</gene>
<accession>A0A3M7LB44</accession>
<keyword evidence="2 4" id="KW-0503">Monooxygenase</keyword>
<dbReference type="SUPFAM" id="SSF51905">
    <property type="entry name" value="FAD/NAD(P)-binding domain"/>
    <property type="match status" value="1"/>
</dbReference>
<dbReference type="PANTHER" id="PTHR13789">
    <property type="entry name" value="MONOOXYGENASE"/>
    <property type="match status" value="1"/>
</dbReference>
<dbReference type="GO" id="GO:0004497">
    <property type="term" value="F:monooxygenase activity"/>
    <property type="evidence" value="ECO:0007669"/>
    <property type="project" value="UniProtKB-KW"/>
</dbReference>
<evidence type="ECO:0000313" key="5">
    <source>
        <dbReference type="Proteomes" id="UP000267524"/>
    </source>
</evidence>
<keyword evidence="5" id="KW-1185">Reference proteome</keyword>
<dbReference type="Proteomes" id="UP000267524">
    <property type="component" value="Unassembled WGS sequence"/>
</dbReference>
<evidence type="ECO:0000259" key="3">
    <source>
        <dbReference type="Pfam" id="PF01494"/>
    </source>
</evidence>
<name>A0A3M7LB44_9FLAO</name>
<protein>
    <submittedName>
        <fullName evidence="4">Monooxygenase</fullName>
    </submittedName>
</protein>
<feature type="domain" description="FAD-binding" evidence="3">
    <location>
        <begin position="28"/>
        <end position="349"/>
    </location>
</feature>
<sequence>MAKKSSKIGWNYKLKFPNSIMIKNNEISIGIVGKGIGGLTLALALEQSGYKNIKLYEQSDTIEQSTKGAGIMLACNAMQVMKKLGLHEELTKEGNILKRMNITNENLKVLSCINIEPFSTLYNVNMVAIHREKLYHIINSKIKCEEFLGKRLEKINLVNDQLNMIFKDSTESNADIIIGADGIHSQVRNSYFSKVEMLDAGQLCWRGIANIEMPKYANELNEIWGKGKRFGFVKINSHQIYWYALVNTPYNDPITLYRLTYIFKDFHPDVLDIINSTEESTIITREIYDFKTLYKWYKSRVCLIGDAAHAMTPNLGQGACQAIEDAYIFSECLKRYESEQALAKFNDIRRDKASWIVERSRKIGNMSQLNHTIGIWLRNTIMSAIPSHFAYRDTKKMLDIYQYESIL</sequence>
<dbReference type="PANTHER" id="PTHR13789:SF309">
    <property type="entry name" value="PUTATIVE (AFU_ORTHOLOGUE AFUA_6G14510)-RELATED"/>
    <property type="match status" value="1"/>
</dbReference>
<evidence type="ECO:0000256" key="2">
    <source>
        <dbReference type="ARBA" id="ARBA00023033"/>
    </source>
</evidence>
<reference evidence="4 5" key="1">
    <citation type="submission" date="2018-08" db="EMBL/GenBank/DDBJ databases">
        <title>Chryseobacterium nematophagum: a novel matrix digesting pathogen of nematodes.</title>
        <authorList>
            <person name="Page A."/>
            <person name="Roberts M."/>
            <person name="Felix M.-A."/>
            <person name="Weir W."/>
        </authorList>
    </citation>
    <scope>NUCLEOTIDE SEQUENCE [LARGE SCALE GENOMIC DNA]</scope>
    <source>
        <strain evidence="4 5">JUb275</strain>
    </source>
</reference>
<dbReference type="InterPro" id="IPR036188">
    <property type="entry name" value="FAD/NAD-bd_sf"/>
</dbReference>
<dbReference type="GO" id="GO:0071949">
    <property type="term" value="F:FAD binding"/>
    <property type="evidence" value="ECO:0007669"/>
    <property type="project" value="InterPro"/>
</dbReference>